<dbReference type="RefSeq" id="XP_001882225.1">
    <property type="nucleotide sequence ID" value="XM_001882190.1"/>
</dbReference>
<evidence type="ECO:0000313" key="2">
    <source>
        <dbReference type="Proteomes" id="UP000001194"/>
    </source>
</evidence>
<organism evidence="2">
    <name type="scientific">Laccaria bicolor (strain S238N-H82 / ATCC MYA-4686)</name>
    <name type="common">Bicoloured deceiver</name>
    <name type="synonym">Laccaria laccata var. bicolor</name>
    <dbReference type="NCBI Taxonomy" id="486041"/>
    <lineage>
        <taxon>Eukaryota</taxon>
        <taxon>Fungi</taxon>
        <taxon>Dikarya</taxon>
        <taxon>Basidiomycota</taxon>
        <taxon>Agaricomycotina</taxon>
        <taxon>Agaricomycetes</taxon>
        <taxon>Agaricomycetidae</taxon>
        <taxon>Agaricales</taxon>
        <taxon>Agaricineae</taxon>
        <taxon>Hydnangiaceae</taxon>
        <taxon>Laccaria</taxon>
    </lineage>
</organism>
<evidence type="ECO:0000313" key="1">
    <source>
        <dbReference type="EMBL" id="EDR07294.1"/>
    </source>
</evidence>
<dbReference type="InParanoid" id="B0DDX5"/>
<sequence>METQKQAKAMEKVGLYSPRTINQGIEGPPQGAASISRNKTYAKPKTYAKLWKVLYITEGSIVTIAILVKAGTLYHKALLKFYNDIIFKAQTDNNTVALINDDNSSGLEEAFTRLTLTPTTSTPGQASHSGAHVLKKTPRDLIYLRIRLVCTSSINSVKLPPLTLTPTYVPYSRPSYKYEDFIFPPPQSSPHPCLTEILVMGPVAF</sequence>
<protein>
    <submittedName>
        <fullName evidence="1">Predicted protein</fullName>
    </submittedName>
</protein>
<proteinExistence type="predicted"/>
<keyword evidence="2" id="KW-1185">Reference proteome</keyword>
<dbReference type="EMBL" id="DS547105">
    <property type="protein sequence ID" value="EDR07294.1"/>
    <property type="molecule type" value="Genomic_DNA"/>
</dbReference>
<dbReference type="KEGG" id="lbc:LACBIDRAFT_328156"/>
<gene>
    <name evidence="1" type="ORF">LACBIDRAFT_328156</name>
</gene>
<reference evidence="1 2" key="1">
    <citation type="journal article" date="2008" name="Nature">
        <title>The genome of Laccaria bicolor provides insights into mycorrhizal symbiosis.</title>
        <authorList>
            <person name="Martin F."/>
            <person name="Aerts A."/>
            <person name="Ahren D."/>
            <person name="Brun A."/>
            <person name="Danchin E.G.J."/>
            <person name="Duchaussoy F."/>
            <person name="Gibon J."/>
            <person name="Kohler A."/>
            <person name="Lindquist E."/>
            <person name="Pereda V."/>
            <person name="Salamov A."/>
            <person name="Shapiro H.J."/>
            <person name="Wuyts J."/>
            <person name="Blaudez D."/>
            <person name="Buee M."/>
            <person name="Brokstein P."/>
            <person name="Canbaeck B."/>
            <person name="Cohen D."/>
            <person name="Courty P.E."/>
            <person name="Coutinho P.M."/>
            <person name="Delaruelle C."/>
            <person name="Detter J.C."/>
            <person name="Deveau A."/>
            <person name="DiFazio S."/>
            <person name="Duplessis S."/>
            <person name="Fraissinet-Tachet L."/>
            <person name="Lucic E."/>
            <person name="Frey-Klett P."/>
            <person name="Fourrey C."/>
            <person name="Feussner I."/>
            <person name="Gay G."/>
            <person name="Grimwood J."/>
            <person name="Hoegger P.J."/>
            <person name="Jain P."/>
            <person name="Kilaru S."/>
            <person name="Labbe J."/>
            <person name="Lin Y.C."/>
            <person name="Legue V."/>
            <person name="Le Tacon F."/>
            <person name="Marmeisse R."/>
            <person name="Melayah D."/>
            <person name="Montanini B."/>
            <person name="Muratet M."/>
            <person name="Nehls U."/>
            <person name="Niculita-Hirzel H."/>
            <person name="Oudot-Le Secq M.P."/>
            <person name="Peter M."/>
            <person name="Quesneville H."/>
            <person name="Rajashekar B."/>
            <person name="Reich M."/>
            <person name="Rouhier N."/>
            <person name="Schmutz J."/>
            <person name="Yin T."/>
            <person name="Chalot M."/>
            <person name="Henrissat B."/>
            <person name="Kuees U."/>
            <person name="Lucas S."/>
            <person name="Van de Peer Y."/>
            <person name="Podila G.K."/>
            <person name="Polle A."/>
            <person name="Pukkila P.J."/>
            <person name="Richardson P.M."/>
            <person name="Rouze P."/>
            <person name="Sanders I.R."/>
            <person name="Stajich J.E."/>
            <person name="Tunlid A."/>
            <person name="Tuskan G."/>
            <person name="Grigoriev I.V."/>
        </authorList>
    </citation>
    <scope>NUCLEOTIDE SEQUENCE [LARGE SCALE GENOMIC DNA]</scope>
    <source>
        <strain evidence="2">S238N-H82 / ATCC MYA-4686</strain>
    </source>
</reference>
<dbReference type="Proteomes" id="UP000001194">
    <property type="component" value="Unassembled WGS sequence"/>
</dbReference>
<dbReference type="HOGENOM" id="CLU_1337696_0_0_1"/>
<name>B0DDX5_LACBS</name>
<dbReference type="GeneID" id="6077708"/>
<accession>B0DDX5</accession>
<dbReference type="OrthoDB" id="3231188at2759"/>
<dbReference type="AlphaFoldDB" id="B0DDX5"/>